<name>A0A8J7F7F4_9CYAN</name>
<comment type="subcellular location">
    <subcellularLocation>
        <location evidence="1">Membrane</location>
        <topology evidence="1">Multi-pass membrane protein</topology>
    </subcellularLocation>
</comment>
<keyword evidence="4 6" id="KW-0472">Membrane</keyword>
<protein>
    <submittedName>
        <fullName evidence="8">Pentapeptide repeat-containing protein</fullName>
    </submittedName>
</protein>
<feature type="transmembrane region" description="Helical" evidence="6">
    <location>
        <begin position="32"/>
        <end position="56"/>
    </location>
</feature>
<organism evidence="8 9">
    <name type="scientific">Plectonema cf. radiosum LEGE 06105</name>
    <dbReference type="NCBI Taxonomy" id="945769"/>
    <lineage>
        <taxon>Bacteria</taxon>
        <taxon>Bacillati</taxon>
        <taxon>Cyanobacteriota</taxon>
        <taxon>Cyanophyceae</taxon>
        <taxon>Oscillatoriophycideae</taxon>
        <taxon>Oscillatoriales</taxon>
        <taxon>Microcoleaceae</taxon>
        <taxon>Plectonema</taxon>
    </lineage>
</organism>
<evidence type="ECO:0000256" key="2">
    <source>
        <dbReference type="ARBA" id="ARBA00022692"/>
    </source>
</evidence>
<proteinExistence type="predicted"/>
<dbReference type="Proteomes" id="UP000620559">
    <property type="component" value="Unassembled WGS sequence"/>
</dbReference>
<dbReference type="RefSeq" id="WP_193926155.1">
    <property type="nucleotide sequence ID" value="NZ_JADEWL010000265.1"/>
</dbReference>
<reference evidence="8" key="1">
    <citation type="submission" date="2020-10" db="EMBL/GenBank/DDBJ databases">
        <authorList>
            <person name="Castelo-Branco R."/>
            <person name="Eusebio N."/>
            <person name="Adriana R."/>
            <person name="Vieira A."/>
            <person name="Brugerolle De Fraissinette N."/>
            <person name="Rezende De Castro R."/>
            <person name="Schneider M.P."/>
            <person name="Vasconcelos V."/>
            <person name="Leao P.N."/>
        </authorList>
    </citation>
    <scope>NUCLEOTIDE SEQUENCE</scope>
    <source>
        <strain evidence="8">LEGE 06105</strain>
    </source>
</reference>
<comment type="caution">
    <text evidence="8">The sequence shown here is derived from an EMBL/GenBank/DDBJ whole genome shotgun (WGS) entry which is preliminary data.</text>
</comment>
<evidence type="ECO:0000313" key="8">
    <source>
        <dbReference type="EMBL" id="MBE9217123.1"/>
    </source>
</evidence>
<accession>A0A8J7F7F4</accession>
<sequence>MTTPTVRRSGNQLRQPKQPRKTSALSLSSRRIAAWVAEITLCVVSGAVPFGIGAYINSKTNMERVPLNPILVAAERTVAYPLALPISYGTRNVAWPTNFLWTVAILAPLSLTSWQWYLLGKTGSTIPKRWFGIKVVNQKGQPPGFAAVLLREGSRWGVPMSVTYMLWRYTLLFPHLSIFTVLALLMLFAEAMGFPWLRQGRSIHDRIADTYTIDATIPFEPSVLANRRNASGLMHRDEEAAIESIVVTPDQQQKKDLWAWMRRNPSLTLLGVALLSMAGVLTTLVGTQVYLQNKQNQKAVNQNNSKQFLALKQQLDDNSGATKQERQRTIVALGTLKDSQATKFLVGLLVKENDPVLLESIQQALVSIGPEAISELKHMNILLEGELDSTASNATQERELRQKSLYANQQAINKILLVYNGKTNGIDLSRAKLSQEGSENNSIFSLSLDKVDLWGIDFKYANLDRASFSGSRFRGPGEDGRWDTYDDWITDLSQAELKQADLSGANLSRVLMVRTNLSGANLNEANLLAARLVGANLSSARLGKADLRGAVLENASLTGADLGEAKLNDADLYGARLGRTIAIGTQLSNANLIKTEWQGADLSSAYLDRANLSNANLSAARLTGAILSSTNLSYANFRNADLSLADLRGANLTGADFQGAILSPTQQNPADQFVETPTTGSQSAVVRGVDFSQVQNLDEKQKAYICTQGGIHDRFCP</sequence>
<dbReference type="EMBL" id="JADEWL010000265">
    <property type="protein sequence ID" value="MBE9217123.1"/>
    <property type="molecule type" value="Genomic_DNA"/>
</dbReference>
<feature type="transmembrane region" description="Helical" evidence="6">
    <location>
        <begin position="267"/>
        <end position="291"/>
    </location>
</feature>
<keyword evidence="2 6" id="KW-0812">Transmembrane</keyword>
<evidence type="ECO:0000256" key="4">
    <source>
        <dbReference type="ARBA" id="ARBA00023136"/>
    </source>
</evidence>
<dbReference type="InterPro" id="IPR001646">
    <property type="entry name" value="5peptide_repeat"/>
</dbReference>
<evidence type="ECO:0000313" key="9">
    <source>
        <dbReference type="Proteomes" id="UP000620559"/>
    </source>
</evidence>
<dbReference type="Pfam" id="PF06271">
    <property type="entry name" value="RDD"/>
    <property type="match status" value="1"/>
</dbReference>
<dbReference type="InterPro" id="IPR051082">
    <property type="entry name" value="Pentapeptide-BTB/POZ_domain"/>
</dbReference>
<dbReference type="PANTHER" id="PTHR14136:SF17">
    <property type="entry name" value="BTB_POZ DOMAIN-CONTAINING PROTEIN KCTD9"/>
    <property type="match status" value="1"/>
</dbReference>
<evidence type="ECO:0000259" key="7">
    <source>
        <dbReference type="Pfam" id="PF06271"/>
    </source>
</evidence>
<evidence type="ECO:0000256" key="6">
    <source>
        <dbReference type="SAM" id="Phobius"/>
    </source>
</evidence>
<feature type="region of interest" description="Disordered" evidence="5">
    <location>
        <begin position="1"/>
        <end position="20"/>
    </location>
</feature>
<evidence type="ECO:0000256" key="1">
    <source>
        <dbReference type="ARBA" id="ARBA00004141"/>
    </source>
</evidence>
<gene>
    <name evidence="8" type="ORF">IQ247_31495</name>
</gene>
<dbReference type="Pfam" id="PF00805">
    <property type="entry name" value="Pentapeptide"/>
    <property type="match status" value="5"/>
</dbReference>
<dbReference type="AlphaFoldDB" id="A0A8J7F7F4"/>
<feature type="domain" description="RDD" evidence="7">
    <location>
        <begin position="29"/>
        <end position="208"/>
    </location>
</feature>
<feature type="transmembrane region" description="Helical" evidence="6">
    <location>
        <begin position="166"/>
        <end position="189"/>
    </location>
</feature>
<dbReference type="GO" id="GO:0016020">
    <property type="term" value="C:membrane"/>
    <property type="evidence" value="ECO:0007669"/>
    <property type="project" value="UniProtKB-SubCell"/>
</dbReference>
<keyword evidence="9" id="KW-1185">Reference proteome</keyword>
<evidence type="ECO:0000256" key="3">
    <source>
        <dbReference type="ARBA" id="ARBA00022989"/>
    </source>
</evidence>
<dbReference type="InterPro" id="IPR010432">
    <property type="entry name" value="RDD"/>
</dbReference>
<dbReference type="PANTHER" id="PTHR14136">
    <property type="entry name" value="BTB_POZ DOMAIN-CONTAINING PROTEIN KCTD9"/>
    <property type="match status" value="1"/>
</dbReference>
<dbReference type="Gene3D" id="2.160.20.80">
    <property type="entry name" value="E3 ubiquitin-protein ligase SopA"/>
    <property type="match status" value="2"/>
</dbReference>
<evidence type="ECO:0000256" key="5">
    <source>
        <dbReference type="SAM" id="MobiDB-lite"/>
    </source>
</evidence>
<keyword evidence="3 6" id="KW-1133">Transmembrane helix</keyword>
<feature type="transmembrane region" description="Helical" evidence="6">
    <location>
        <begin position="99"/>
        <end position="117"/>
    </location>
</feature>
<dbReference type="SUPFAM" id="SSF141571">
    <property type="entry name" value="Pentapeptide repeat-like"/>
    <property type="match status" value="2"/>
</dbReference>
<feature type="compositionally biased region" description="Polar residues" evidence="5">
    <location>
        <begin position="1"/>
        <end position="15"/>
    </location>
</feature>